<name>A0A0F8YLB8_9ZZZZ</name>
<dbReference type="EMBL" id="LAZR01052783">
    <property type="protein sequence ID" value="KKK82192.1"/>
    <property type="molecule type" value="Genomic_DNA"/>
</dbReference>
<dbReference type="Pfam" id="PF00668">
    <property type="entry name" value="Condensation"/>
    <property type="match status" value="1"/>
</dbReference>
<dbReference type="SUPFAM" id="SSF56801">
    <property type="entry name" value="Acetyl-CoA synthetase-like"/>
    <property type="match status" value="1"/>
</dbReference>
<feature type="non-terminal residue" evidence="3">
    <location>
        <position position="408"/>
    </location>
</feature>
<dbReference type="GO" id="GO:0047527">
    <property type="term" value="F:2,3-dihydroxybenzoate-serine ligase activity"/>
    <property type="evidence" value="ECO:0007669"/>
    <property type="project" value="TreeGrafter"/>
</dbReference>
<reference evidence="3" key="1">
    <citation type="journal article" date="2015" name="Nature">
        <title>Complex archaea that bridge the gap between prokaryotes and eukaryotes.</title>
        <authorList>
            <person name="Spang A."/>
            <person name="Saw J.H."/>
            <person name="Jorgensen S.L."/>
            <person name="Zaremba-Niedzwiedzka K."/>
            <person name="Martijn J."/>
            <person name="Lind A.E."/>
            <person name="van Eijk R."/>
            <person name="Schleper C."/>
            <person name="Guy L."/>
            <person name="Ettema T.J."/>
        </authorList>
    </citation>
    <scope>NUCLEOTIDE SEQUENCE</scope>
</reference>
<dbReference type="Gene3D" id="3.30.559.10">
    <property type="entry name" value="Chloramphenicol acetyltransferase-like domain"/>
    <property type="match status" value="1"/>
</dbReference>
<dbReference type="GO" id="GO:0043041">
    <property type="term" value="P:amino acid activation for nonribosomal peptide biosynthetic process"/>
    <property type="evidence" value="ECO:0007669"/>
    <property type="project" value="TreeGrafter"/>
</dbReference>
<feature type="domain" description="Condensation" evidence="2">
    <location>
        <begin position="7"/>
        <end position="265"/>
    </location>
</feature>
<evidence type="ECO:0000313" key="3">
    <source>
        <dbReference type="EMBL" id="KKK82192.1"/>
    </source>
</evidence>
<sequence>LVCSETALHESLSYWRTQLTGAPFVHQLPLEQPRAIQQQLQGQCFTQHLSAATTKAIHQQCATHGVTLYMWLHTTFSLLMMRLSEATDILVGSPVAGREQPQIANLIGFFVNTLVIRTRSEGQQNFTQLLMQQKQVILDAFKHQQVPFEQLVEVLQPERNLAHHPLFQILFALQNNETSDFSLPGLHIEMQPHAAPKMKFDLEVNAIEQGDGIELQWNFSETLFNASSITEYAAAFEVLIDAILSDPLMQLQLLPVVPATKKNLLLNLSSPPYARQTQPLNLVGQIARQAVQYPTRNAVAGPDGELLSYAELQTQSQLLASYLQAQGITAGSKVALCVSATAQMLVAMLAILKTGSAYVPIDPKLPVARVQFIIDDSKAQCLITQSAFAKQHLTDELGSIIAPLCVLL</sequence>
<feature type="non-terminal residue" evidence="3">
    <location>
        <position position="1"/>
    </location>
</feature>
<gene>
    <name evidence="3" type="ORF">LCGC14_2805850</name>
</gene>
<dbReference type="PANTHER" id="PTHR45527">
    <property type="entry name" value="NONRIBOSOMAL PEPTIDE SYNTHETASE"/>
    <property type="match status" value="1"/>
</dbReference>
<protein>
    <recommendedName>
        <fullName evidence="4">Condensation domain-containing protein</fullName>
    </recommendedName>
</protein>
<dbReference type="InterPro" id="IPR000873">
    <property type="entry name" value="AMP-dep_synth/lig_dom"/>
</dbReference>
<dbReference type="Gene3D" id="3.30.559.30">
    <property type="entry name" value="Nonribosomal peptide synthetase, condensation domain"/>
    <property type="match status" value="1"/>
</dbReference>
<evidence type="ECO:0000259" key="1">
    <source>
        <dbReference type="Pfam" id="PF00501"/>
    </source>
</evidence>
<dbReference type="Gene3D" id="3.40.50.980">
    <property type="match status" value="2"/>
</dbReference>
<dbReference type="SUPFAM" id="SSF52777">
    <property type="entry name" value="CoA-dependent acyltransferases"/>
    <property type="match status" value="1"/>
</dbReference>
<evidence type="ECO:0008006" key="4">
    <source>
        <dbReference type="Google" id="ProtNLM"/>
    </source>
</evidence>
<dbReference type="GO" id="GO:0005829">
    <property type="term" value="C:cytosol"/>
    <property type="evidence" value="ECO:0007669"/>
    <property type="project" value="TreeGrafter"/>
</dbReference>
<dbReference type="InterPro" id="IPR001242">
    <property type="entry name" value="Condensation_dom"/>
</dbReference>
<dbReference type="GO" id="GO:0009239">
    <property type="term" value="P:enterobactin biosynthetic process"/>
    <property type="evidence" value="ECO:0007669"/>
    <property type="project" value="TreeGrafter"/>
</dbReference>
<dbReference type="PANTHER" id="PTHR45527:SF1">
    <property type="entry name" value="FATTY ACID SYNTHASE"/>
    <property type="match status" value="1"/>
</dbReference>
<proteinExistence type="predicted"/>
<dbReference type="AlphaFoldDB" id="A0A0F8YLB8"/>
<dbReference type="GO" id="GO:0009366">
    <property type="term" value="C:enterobactin synthetase complex"/>
    <property type="evidence" value="ECO:0007669"/>
    <property type="project" value="TreeGrafter"/>
</dbReference>
<organism evidence="3">
    <name type="scientific">marine sediment metagenome</name>
    <dbReference type="NCBI Taxonomy" id="412755"/>
    <lineage>
        <taxon>unclassified sequences</taxon>
        <taxon>metagenomes</taxon>
        <taxon>ecological metagenomes</taxon>
    </lineage>
</organism>
<accession>A0A0F8YLB8</accession>
<comment type="caution">
    <text evidence="3">The sequence shown here is derived from an EMBL/GenBank/DDBJ whole genome shotgun (WGS) entry which is preliminary data.</text>
</comment>
<dbReference type="InterPro" id="IPR023213">
    <property type="entry name" value="CAT-like_dom_sf"/>
</dbReference>
<dbReference type="GO" id="GO:0031177">
    <property type="term" value="F:phosphopantetheine binding"/>
    <property type="evidence" value="ECO:0007669"/>
    <property type="project" value="TreeGrafter"/>
</dbReference>
<dbReference type="Pfam" id="PF00501">
    <property type="entry name" value="AMP-binding"/>
    <property type="match status" value="1"/>
</dbReference>
<feature type="domain" description="AMP-dependent synthetase/ligase" evidence="1">
    <location>
        <begin position="287"/>
        <end position="388"/>
    </location>
</feature>
<evidence type="ECO:0000259" key="2">
    <source>
        <dbReference type="Pfam" id="PF00668"/>
    </source>
</evidence>